<keyword evidence="2" id="KW-0479">Metal-binding</keyword>
<dbReference type="OrthoDB" id="3561125at2759"/>
<dbReference type="PROSITE" id="PS50157">
    <property type="entry name" value="ZINC_FINGER_C2H2_2"/>
    <property type="match status" value="13"/>
</dbReference>
<dbReference type="SMART" id="SM00355">
    <property type="entry name" value="ZnF_C2H2"/>
    <property type="match status" value="13"/>
</dbReference>
<evidence type="ECO:0000259" key="13">
    <source>
        <dbReference type="PROSITE" id="PS50157"/>
    </source>
</evidence>
<dbReference type="PANTHER" id="PTHR24403">
    <property type="entry name" value="ZINC FINGER PROTEIN"/>
    <property type="match status" value="1"/>
</dbReference>
<dbReference type="GO" id="GO:0045944">
    <property type="term" value="P:positive regulation of transcription by RNA polymerase II"/>
    <property type="evidence" value="ECO:0007669"/>
    <property type="project" value="TreeGrafter"/>
</dbReference>
<evidence type="ECO:0000313" key="15">
    <source>
        <dbReference type="Proteomes" id="UP000287033"/>
    </source>
</evidence>
<evidence type="ECO:0000256" key="11">
    <source>
        <dbReference type="ARBA" id="ARBA00038206"/>
    </source>
</evidence>
<feature type="domain" description="C2H2-type" evidence="13">
    <location>
        <begin position="530"/>
        <end position="558"/>
    </location>
</feature>
<feature type="domain" description="C2H2-type" evidence="13">
    <location>
        <begin position="467"/>
        <end position="489"/>
    </location>
</feature>
<reference evidence="14 15" key="1">
    <citation type="journal article" date="2018" name="Nat. Ecol. Evol.">
        <title>Shark genomes provide insights into elasmobranch evolution and the origin of vertebrates.</title>
        <authorList>
            <person name="Hara Y"/>
            <person name="Yamaguchi K"/>
            <person name="Onimaru K"/>
            <person name="Kadota M"/>
            <person name="Koyanagi M"/>
            <person name="Keeley SD"/>
            <person name="Tatsumi K"/>
            <person name="Tanaka K"/>
            <person name="Motone F"/>
            <person name="Kageyama Y"/>
            <person name="Nozu R"/>
            <person name="Adachi N"/>
            <person name="Nishimura O"/>
            <person name="Nakagawa R"/>
            <person name="Tanegashima C"/>
            <person name="Kiyatake I"/>
            <person name="Matsumoto R"/>
            <person name="Murakumo K"/>
            <person name="Nishida K"/>
            <person name="Terakita A"/>
            <person name="Kuratani S"/>
            <person name="Sato K"/>
            <person name="Hyodo S Kuraku.S."/>
        </authorList>
    </citation>
    <scope>NUCLEOTIDE SEQUENCE [LARGE SCALE GENOMIC DNA]</scope>
</reference>
<feature type="domain" description="C2H2-type" evidence="13">
    <location>
        <begin position="787"/>
        <end position="814"/>
    </location>
</feature>
<evidence type="ECO:0000256" key="7">
    <source>
        <dbReference type="ARBA" id="ARBA00023125"/>
    </source>
</evidence>
<evidence type="ECO:0000256" key="2">
    <source>
        <dbReference type="ARBA" id="ARBA00022723"/>
    </source>
</evidence>
<evidence type="ECO:0000256" key="8">
    <source>
        <dbReference type="ARBA" id="ARBA00023159"/>
    </source>
</evidence>
<dbReference type="FunFam" id="3.30.160.60:FF:000054">
    <property type="entry name" value="Zinc finger protein 711"/>
    <property type="match status" value="1"/>
</dbReference>
<evidence type="ECO:0000256" key="10">
    <source>
        <dbReference type="ARBA" id="ARBA00023242"/>
    </source>
</evidence>
<comment type="caution">
    <text evidence="14">The sequence shown here is derived from an EMBL/GenBank/DDBJ whole genome shotgun (WGS) entry which is preliminary data.</text>
</comment>
<evidence type="ECO:0000313" key="14">
    <source>
        <dbReference type="EMBL" id="GCC32806.1"/>
    </source>
</evidence>
<sequence>MDEDVGRLELQQQEPKVIFDNTVQEVTSEHIDGHHILVEVQETVFVDSAINSGPHFVSGDADSVVIQDVIEDVVAEDIVAEDVHCPDIIEEPETIIVPEQVLDTDVATEETLSTVPEDVLASDINSETICVSEHVLTSEDVSDMATVEQVAVTEAEIVTGTLSPDVEEVLVADPATETEIDTRSLHVQNQETVPVTIEAPVGNKDTSEDYLMISLDDDGGKIGHEGNSELKIESGLSAQGDRLKTDGACSEVIKVYIFKADDGDDDLGGTVDIGESEPDNDHTVGLLDQGSVGRISREKMVYMTVNDPNQEDEDIMNTTQQEENCYLQTSCTDIADEVYMEVIVGEDDATVGHEQQIEDADISKTFVPVAWATAYGNSSETVENKNGTASHLLQADGTAELNRLAKPKSRKRRRFESRQYQTAIIIGPDGHPITVYPCMICGKKFKSRGFLKRHMKNHPEQLTKKKYQCTDCDYTTNKKNSLHNHLESHMLMNKVEKTYECDECGKVFSHPGALVSHKLVHREKGATKMHKCKFCEYETAEQGLLNRHLLAVHSKNFPHICVECGKGFRHPSELRKHMRTHTGEKPYQCQYCDYKSADASNLKTHMKTKHSKDLPFKCEHCLMTFTDAKELQKHAIMHQGHKTHQCTHCDHRSSNSSDLKRHIISVHTKDYPHKCEVCDKGFHRPSELKKHMSTHKGKKLHQCRHCDFKIADPFVLSRHILSVHTKDLPFRCKRCKKGFRQQVELKKHMKTHSGKKVYQCEYCEYSTTDASGFKRHVISIHTKDYPHRCDYCKKGFRRPSEKNQHISRHHKDAVLVEGLP</sequence>
<comment type="similarity">
    <text evidence="11">Belongs to the krueppel C2H2-type zinc-finger protein family. ZFX/ZFY subfamily.</text>
</comment>
<keyword evidence="15" id="KW-1185">Reference proteome</keyword>
<feature type="domain" description="C2H2-type" evidence="13">
    <location>
        <begin position="436"/>
        <end position="463"/>
    </location>
</feature>
<comment type="subcellular location">
    <subcellularLocation>
        <location evidence="1">Nucleus</location>
    </subcellularLocation>
</comment>
<dbReference type="Pfam" id="PF04704">
    <property type="entry name" value="Zfx_Zfy_act"/>
    <property type="match status" value="1"/>
</dbReference>
<name>A0A401SR13_CHIPU</name>
<evidence type="ECO:0000256" key="5">
    <source>
        <dbReference type="ARBA" id="ARBA00022833"/>
    </source>
</evidence>
<dbReference type="AlphaFoldDB" id="A0A401SR13"/>
<keyword evidence="6" id="KW-0805">Transcription regulation</keyword>
<dbReference type="InterPro" id="IPR013087">
    <property type="entry name" value="Znf_C2H2_type"/>
</dbReference>
<feature type="domain" description="C2H2-type" evidence="13">
    <location>
        <begin position="616"/>
        <end position="643"/>
    </location>
</feature>
<keyword evidence="5" id="KW-0862">Zinc</keyword>
<dbReference type="PANTHER" id="PTHR24403:SF107">
    <property type="entry name" value="ZINC FINGER PROTEIN 521"/>
    <property type="match status" value="1"/>
</dbReference>
<dbReference type="Proteomes" id="UP000287033">
    <property type="component" value="Unassembled WGS sequence"/>
</dbReference>
<keyword evidence="7" id="KW-0238">DNA-binding</keyword>
<dbReference type="OMA" id="PDIEHME"/>
<feature type="domain" description="C2H2-type" evidence="13">
    <location>
        <begin position="644"/>
        <end position="672"/>
    </location>
</feature>
<dbReference type="InterPro" id="IPR006794">
    <property type="entry name" value="Transcrp_activ_Zfx/Zfy-dom"/>
</dbReference>
<dbReference type="InterPro" id="IPR050688">
    <property type="entry name" value="Zinc_finger/UBP_domain"/>
</dbReference>
<dbReference type="STRING" id="137246.A0A401SR13"/>
<protein>
    <recommendedName>
        <fullName evidence="13">C2H2-type domain-containing protein</fullName>
    </recommendedName>
</protein>
<feature type="domain" description="C2H2-type" evidence="13">
    <location>
        <begin position="499"/>
        <end position="526"/>
    </location>
</feature>
<evidence type="ECO:0000256" key="9">
    <source>
        <dbReference type="ARBA" id="ARBA00023163"/>
    </source>
</evidence>
<dbReference type="GO" id="GO:0005634">
    <property type="term" value="C:nucleus"/>
    <property type="evidence" value="ECO:0007669"/>
    <property type="project" value="UniProtKB-SubCell"/>
</dbReference>
<feature type="domain" description="C2H2-type" evidence="13">
    <location>
        <begin position="587"/>
        <end position="615"/>
    </location>
</feature>
<dbReference type="FunFam" id="3.30.160.60:FF:002525">
    <property type="entry name" value="Zinc finger protein Y-linked"/>
    <property type="match status" value="1"/>
</dbReference>
<evidence type="ECO:0000256" key="4">
    <source>
        <dbReference type="ARBA" id="ARBA00022771"/>
    </source>
</evidence>
<keyword evidence="10" id="KW-0539">Nucleus</keyword>
<dbReference type="GO" id="GO:0008270">
    <property type="term" value="F:zinc ion binding"/>
    <property type="evidence" value="ECO:0007669"/>
    <property type="project" value="UniProtKB-KW"/>
</dbReference>
<evidence type="ECO:0000256" key="1">
    <source>
        <dbReference type="ARBA" id="ARBA00004123"/>
    </source>
</evidence>
<feature type="domain" description="C2H2-type" evidence="13">
    <location>
        <begin position="701"/>
        <end position="729"/>
    </location>
</feature>
<dbReference type="GO" id="GO:0003677">
    <property type="term" value="F:DNA binding"/>
    <property type="evidence" value="ECO:0007669"/>
    <property type="project" value="UniProtKB-KW"/>
</dbReference>
<keyword evidence="9" id="KW-0804">Transcription</keyword>
<evidence type="ECO:0000256" key="3">
    <source>
        <dbReference type="ARBA" id="ARBA00022737"/>
    </source>
</evidence>
<keyword evidence="4 12" id="KW-0863">Zinc-finger</keyword>
<proteinExistence type="inferred from homology"/>
<dbReference type="PROSITE" id="PS00028">
    <property type="entry name" value="ZINC_FINGER_C2H2_1"/>
    <property type="match status" value="7"/>
</dbReference>
<accession>A0A401SR13</accession>
<dbReference type="Gene3D" id="3.30.160.60">
    <property type="entry name" value="Classic Zinc Finger"/>
    <property type="match status" value="8"/>
</dbReference>
<dbReference type="FunFam" id="3.30.160.60:FF:000209">
    <property type="entry name" value="Zinc finger protein 711"/>
    <property type="match status" value="3"/>
</dbReference>
<feature type="domain" description="C2H2-type" evidence="13">
    <location>
        <begin position="758"/>
        <end position="786"/>
    </location>
</feature>
<dbReference type="FunFam" id="3.30.160.60:FF:000170">
    <property type="entry name" value="Zinc finger protein 711 isoform X2"/>
    <property type="match status" value="1"/>
</dbReference>
<organism evidence="14 15">
    <name type="scientific">Chiloscyllium punctatum</name>
    <name type="common">Brownbanded bambooshark</name>
    <name type="synonym">Hemiscyllium punctatum</name>
    <dbReference type="NCBI Taxonomy" id="137246"/>
    <lineage>
        <taxon>Eukaryota</taxon>
        <taxon>Metazoa</taxon>
        <taxon>Chordata</taxon>
        <taxon>Craniata</taxon>
        <taxon>Vertebrata</taxon>
        <taxon>Chondrichthyes</taxon>
        <taxon>Elasmobranchii</taxon>
        <taxon>Galeomorphii</taxon>
        <taxon>Galeoidea</taxon>
        <taxon>Orectolobiformes</taxon>
        <taxon>Hemiscylliidae</taxon>
        <taxon>Chiloscyllium</taxon>
    </lineage>
</organism>
<feature type="domain" description="C2H2-type" evidence="13">
    <location>
        <begin position="559"/>
        <end position="586"/>
    </location>
</feature>
<dbReference type="InterPro" id="IPR036236">
    <property type="entry name" value="Znf_C2H2_sf"/>
</dbReference>
<feature type="domain" description="C2H2-type" evidence="13">
    <location>
        <begin position="673"/>
        <end position="700"/>
    </location>
</feature>
<dbReference type="EMBL" id="BEZZ01000463">
    <property type="protein sequence ID" value="GCC32806.1"/>
    <property type="molecule type" value="Genomic_DNA"/>
</dbReference>
<feature type="domain" description="C2H2-type" evidence="13">
    <location>
        <begin position="730"/>
        <end position="757"/>
    </location>
</feature>
<evidence type="ECO:0000256" key="6">
    <source>
        <dbReference type="ARBA" id="ARBA00023015"/>
    </source>
</evidence>
<dbReference type="FunFam" id="3.30.160.60:FF:000461">
    <property type="entry name" value="Zinc finger X-chromosomal protein-like protein"/>
    <property type="match status" value="1"/>
</dbReference>
<evidence type="ECO:0000256" key="12">
    <source>
        <dbReference type="PROSITE-ProRule" id="PRU00042"/>
    </source>
</evidence>
<dbReference type="Pfam" id="PF00096">
    <property type="entry name" value="zf-C2H2"/>
    <property type="match status" value="6"/>
</dbReference>
<gene>
    <name evidence="14" type="ORF">chiPu_0011270</name>
</gene>
<dbReference type="SUPFAM" id="SSF57667">
    <property type="entry name" value="beta-beta-alpha zinc fingers"/>
    <property type="match status" value="7"/>
</dbReference>
<dbReference type="Pfam" id="PF13909">
    <property type="entry name" value="zf-H2C2_5"/>
    <property type="match status" value="1"/>
</dbReference>
<keyword evidence="3" id="KW-0677">Repeat</keyword>
<keyword evidence="8" id="KW-0010">Activator</keyword>